<sequence length="169" mass="19428">MKRILLLLSLTMLCMLGYSQKYAVVDSEYILKKIPNYKAALEQLDKLAQQYQSDVQQKFEGVDQAYRAYQAEKVLLTEAQKKNKEADLQQKELDANELQRKYFGPEGLMIKKREELLKPFYDQIFGAVKELATDGGYSLILDKANNPSVMFASPKIDKSDEVLQKLGYK</sequence>
<dbReference type="EMBL" id="SLWB01000001">
    <property type="protein sequence ID" value="TCN72940.1"/>
    <property type="molecule type" value="Genomic_DNA"/>
</dbReference>
<reference evidence="5 6" key="1">
    <citation type="submission" date="2019-03" db="EMBL/GenBank/DDBJ databases">
        <title>Genomic Encyclopedia of Archaeal and Bacterial Type Strains, Phase II (KMG-II): from individual species to whole genera.</title>
        <authorList>
            <person name="Goeker M."/>
        </authorList>
    </citation>
    <scope>NUCLEOTIDE SEQUENCE [LARGE SCALE GENOMIC DNA]</scope>
    <source>
        <strain evidence="5 6">RL-C</strain>
    </source>
</reference>
<dbReference type="InterPro" id="IPR005632">
    <property type="entry name" value="Chaperone_Skp"/>
</dbReference>
<dbReference type="InterPro" id="IPR024930">
    <property type="entry name" value="Skp_dom_sf"/>
</dbReference>
<keyword evidence="3" id="KW-0175">Coiled coil</keyword>
<dbReference type="GO" id="GO:0051082">
    <property type="term" value="F:unfolded protein binding"/>
    <property type="evidence" value="ECO:0007669"/>
    <property type="project" value="InterPro"/>
</dbReference>
<dbReference type="GO" id="GO:0050821">
    <property type="term" value="P:protein stabilization"/>
    <property type="evidence" value="ECO:0007669"/>
    <property type="project" value="TreeGrafter"/>
</dbReference>
<dbReference type="PANTHER" id="PTHR35089:SF1">
    <property type="entry name" value="CHAPERONE PROTEIN SKP"/>
    <property type="match status" value="1"/>
</dbReference>
<dbReference type="SMART" id="SM00935">
    <property type="entry name" value="OmpH"/>
    <property type="match status" value="1"/>
</dbReference>
<dbReference type="PANTHER" id="PTHR35089">
    <property type="entry name" value="CHAPERONE PROTEIN SKP"/>
    <property type="match status" value="1"/>
</dbReference>
<dbReference type="Proteomes" id="UP000294830">
    <property type="component" value="Unassembled WGS sequence"/>
</dbReference>
<accession>A0A4R2F6S8</accession>
<feature type="chain" id="PRO_5020728047" evidence="4">
    <location>
        <begin position="24"/>
        <end position="169"/>
    </location>
</feature>
<keyword evidence="2 4" id="KW-0732">Signal</keyword>
<organism evidence="5 6">
    <name type="scientific">Acetobacteroides hydrogenigenes</name>
    <dbReference type="NCBI Taxonomy" id="979970"/>
    <lineage>
        <taxon>Bacteria</taxon>
        <taxon>Pseudomonadati</taxon>
        <taxon>Bacteroidota</taxon>
        <taxon>Bacteroidia</taxon>
        <taxon>Bacteroidales</taxon>
        <taxon>Rikenellaceae</taxon>
        <taxon>Acetobacteroides</taxon>
    </lineage>
</organism>
<name>A0A4R2F6S8_9BACT</name>
<protein>
    <submittedName>
        <fullName evidence="5">Outer membrane protein</fullName>
    </submittedName>
</protein>
<dbReference type="Gene3D" id="3.30.910.20">
    <property type="entry name" value="Skp domain"/>
    <property type="match status" value="1"/>
</dbReference>
<keyword evidence="6" id="KW-1185">Reference proteome</keyword>
<evidence type="ECO:0000256" key="4">
    <source>
        <dbReference type="SAM" id="SignalP"/>
    </source>
</evidence>
<dbReference type="GO" id="GO:0005829">
    <property type="term" value="C:cytosol"/>
    <property type="evidence" value="ECO:0007669"/>
    <property type="project" value="TreeGrafter"/>
</dbReference>
<evidence type="ECO:0000256" key="1">
    <source>
        <dbReference type="ARBA" id="ARBA00009091"/>
    </source>
</evidence>
<feature type="coiled-coil region" evidence="3">
    <location>
        <begin position="34"/>
        <end position="101"/>
    </location>
</feature>
<dbReference type="Pfam" id="PF03938">
    <property type="entry name" value="OmpH"/>
    <property type="match status" value="1"/>
</dbReference>
<dbReference type="AlphaFoldDB" id="A0A4R2F6S8"/>
<dbReference type="SUPFAM" id="SSF111384">
    <property type="entry name" value="OmpH-like"/>
    <property type="match status" value="1"/>
</dbReference>
<evidence type="ECO:0000256" key="3">
    <source>
        <dbReference type="SAM" id="Coils"/>
    </source>
</evidence>
<evidence type="ECO:0000313" key="5">
    <source>
        <dbReference type="EMBL" id="TCN72940.1"/>
    </source>
</evidence>
<dbReference type="OrthoDB" id="9788552at2"/>
<evidence type="ECO:0000313" key="6">
    <source>
        <dbReference type="Proteomes" id="UP000294830"/>
    </source>
</evidence>
<comment type="similarity">
    <text evidence="1">Belongs to the Skp family.</text>
</comment>
<evidence type="ECO:0000256" key="2">
    <source>
        <dbReference type="ARBA" id="ARBA00022729"/>
    </source>
</evidence>
<comment type="caution">
    <text evidence="5">The sequence shown here is derived from an EMBL/GenBank/DDBJ whole genome shotgun (WGS) entry which is preliminary data.</text>
</comment>
<feature type="signal peptide" evidence="4">
    <location>
        <begin position="1"/>
        <end position="23"/>
    </location>
</feature>
<gene>
    <name evidence="5" type="ORF">CLV25_101158</name>
</gene>
<proteinExistence type="inferred from homology"/>